<keyword evidence="2" id="KW-1185">Reference proteome</keyword>
<proteinExistence type="predicted"/>
<accession>A0A3B0AB17</accession>
<comment type="caution">
    <text evidence="1">The sequence shown here is derived from an EMBL/GenBank/DDBJ whole genome shotgun (WGS) entry which is preliminary data.</text>
</comment>
<sequence length="59" mass="6296">MSAFGRFIGLVDAACVLILSSSGCDESCAPSPRYRVPATARFRGFVAGTPTDYPRARAR</sequence>
<evidence type="ECO:0008006" key="3">
    <source>
        <dbReference type="Google" id="ProtNLM"/>
    </source>
</evidence>
<dbReference type="Proteomes" id="UP000279968">
    <property type="component" value="Unassembled WGS sequence"/>
</dbReference>
<organism evidence="1 2">
    <name type="scientific">Micromonospora costi</name>
    <dbReference type="NCBI Taxonomy" id="1530042"/>
    <lineage>
        <taxon>Bacteria</taxon>
        <taxon>Bacillati</taxon>
        <taxon>Actinomycetota</taxon>
        <taxon>Actinomycetes</taxon>
        <taxon>Micromonosporales</taxon>
        <taxon>Micromonosporaceae</taxon>
        <taxon>Micromonospora</taxon>
    </lineage>
</organism>
<reference evidence="1 2" key="1">
    <citation type="journal article" date="2015" name="Int. J. Syst. Evol. Microbiol.">
        <title>Micromonospora costi sp. nov., isolated from a leaf of Costus speciosus.</title>
        <authorList>
            <person name="Thawai C."/>
        </authorList>
    </citation>
    <scope>NUCLEOTIDE SEQUENCE [LARGE SCALE GENOMIC DNA]</scope>
    <source>
        <strain evidence="1 2">CS1-12</strain>
    </source>
</reference>
<dbReference type="PROSITE" id="PS51257">
    <property type="entry name" value="PROKAR_LIPOPROTEIN"/>
    <property type="match status" value="1"/>
</dbReference>
<name>A0A3B0AB17_9ACTN</name>
<evidence type="ECO:0000313" key="1">
    <source>
        <dbReference type="EMBL" id="RKN57689.1"/>
    </source>
</evidence>
<dbReference type="AlphaFoldDB" id="A0A3B0AB17"/>
<gene>
    <name evidence="1" type="ORF">D7193_03335</name>
</gene>
<evidence type="ECO:0000313" key="2">
    <source>
        <dbReference type="Proteomes" id="UP000279968"/>
    </source>
</evidence>
<dbReference type="EMBL" id="RBAN01000001">
    <property type="protein sequence ID" value="RKN57689.1"/>
    <property type="molecule type" value="Genomic_DNA"/>
</dbReference>
<protein>
    <recommendedName>
        <fullName evidence="3">Lipoprotein</fullName>
    </recommendedName>
</protein>